<evidence type="ECO:0000256" key="1">
    <source>
        <dbReference type="SAM" id="MobiDB-lite"/>
    </source>
</evidence>
<dbReference type="InterPro" id="IPR011989">
    <property type="entry name" value="ARM-like"/>
</dbReference>
<organism evidence="2">
    <name type="scientific">Vitis vinifera</name>
    <name type="common">Grape</name>
    <dbReference type="NCBI Taxonomy" id="29760"/>
    <lineage>
        <taxon>Eukaryota</taxon>
        <taxon>Viridiplantae</taxon>
        <taxon>Streptophyta</taxon>
        <taxon>Embryophyta</taxon>
        <taxon>Tracheophyta</taxon>
        <taxon>Spermatophyta</taxon>
        <taxon>Magnoliopsida</taxon>
        <taxon>eudicotyledons</taxon>
        <taxon>Gunneridae</taxon>
        <taxon>Pentapetalae</taxon>
        <taxon>rosids</taxon>
        <taxon>Vitales</taxon>
        <taxon>Vitaceae</taxon>
        <taxon>Viteae</taxon>
        <taxon>Vitis</taxon>
    </lineage>
</organism>
<name>A5B6P0_VITVI</name>
<feature type="compositionally biased region" description="Basic residues" evidence="1">
    <location>
        <begin position="30"/>
        <end position="39"/>
    </location>
</feature>
<sequence>MTLCNPTAGVRSYHLINDQRQNPPSLGHTVKFKKTKPKPKSKDKQIKSKAVVSRLLSAEQMSSMELQNTVKEALNALYHHPDDSVRMQADRWLQDFQRTIDAWQVLFTFHYPFLPSPRSLLPFQDRSIDCF</sequence>
<feature type="region of interest" description="Disordered" evidence="1">
    <location>
        <begin position="18"/>
        <end position="47"/>
    </location>
</feature>
<accession>A5B6P0</accession>
<evidence type="ECO:0000313" key="2">
    <source>
        <dbReference type="EMBL" id="CAN82912.1"/>
    </source>
</evidence>
<dbReference type="InterPro" id="IPR016024">
    <property type="entry name" value="ARM-type_fold"/>
</dbReference>
<reference evidence="2" key="1">
    <citation type="journal article" date="2007" name="PLoS ONE">
        <title>The first genome sequence of an elite grapevine cultivar (Pinot noir Vitis vinifera L.): coping with a highly heterozygous genome.</title>
        <authorList>
            <person name="Velasco R."/>
            <person name="Zharkikh A."/>
            <person name="Troggio M."/>
            <person name="Cartwright D.A."/>
            <person name="Cestaro A."/>
            <person name="Pruss D."/>
            <person name="Pindo M."/>
            <person name="FitzGerald L.M."/>
            <person name="Vezzulli S."/>
            <person name="Reid J."/>
            <person name="Malacarne G."/>
            <person name="Iliev D."/>
            <person name="Coppola G."/>
            <person name="Wardell B."/>
            <person name="Micheletti D."/>
            <person name="Macalma T."/>
            <person name="Facci M."/>
            <person name="Mitchell J.T."/>
            <person name="Perazzolli M."/>
            <person name="Eldredge G."/>
            <person name="Gatto P."/>
            <person name="Oyzerski R."/>
            <person name="Moretto M."/>
            <person name="Gutin N."/>
            <person name="Stefanini M."/>
            <person name="Chen Y."/>
            <person name="Segala C."/>
            <person name="Davenport C."/>
            <person name="Dematte L."/>
            <person name="Mraz A."/>
            <person name="Battilana J."/>
            <person name="Stormo K."/>
            <person name="Costa F."/>
            <person name="Tao Q."/>
            <person name="Si-Ammour A."/>
            <person name="Harkins T."/>
            <person name="Lackey A."/>
            <person name="Perbost C."/>
            <person name="Taillon B."/>
            <person name="Stella A."/>
            <person name="Solovyev V."/>
            <person name="Fawcett J.A."/>
            <person name="Sterck L."/>
            <person name="Vandepoele K."/>
            <person name="Grando S.M."/>
            <person name="Toppo S."/>
            <person name="Moser C."/>
            <person name="Lanchbury J."/>
            <person name="Bogden R."/>
            <person name="Skolnick M."/>
            <person name="Sgaramella V."/>
            <person name="Bhatnagar S.K."/>
            <person name="Fontana P."/>
            <person name="Gutin A."/>
            <person name="Van de Peer Y."/>
            <person name="Salamini F."/>
            <person name="Viola R."/>
        </authorList>
    </citation>
    <scope>NUCLEOTIDE SEQUENCE</scope>
</reference>
<protein>
    <submittedName>
        <fullName evidence="2">Uncharacterized protein</fullName>
    </submittedName>
</protein>
<proteinExistence type="predicted"/>
<gene>
    <name evidence="2" type="ORF">VITISV_020036</name>
</gene>
<dbReference type="Gene3D" id="1.25.10.10">
    <property type="entry name" value="Leucine-rich Repeat Variant"/>
    <property type="match status" value="1"/>
</dbReference>
<dbReference type="EMBL" id="AM448428">
    <property type="protein sequence ID" value="CAN82912.1"/>
    <property type="molecule type" value="Genomic_DNA"/>
</dbReference>
<dbReference type="AlphaFoldDB" id="A5B6P0"/>
<dbReference type="OrthoDB" id="435593at2759"/>
<dbReference type="SUPFAM" id="SSF48371">
    <property type="entry name" value="ARM repeat"/>
    <property type="match status" value="1"/>
</dbReference>
<dbReference type="ExpressionAtlas" id="A5B6P0">
    <property type="expression patterns" value="baseline and differential"/>
</dbReference>